<sequence length="312" mass="33314">MKANDRFNNQPPASGWENHATGCVASKDGTTIGYHQLGHGPALVLVHGAMESAQSHQELAQALASDFSVYVPDRRGRGHSGPHGEDYGLAKEVEDLDALLTETGARNIFGVSSGGLISLQAAASLPTIDRIALFEPPLSINGSAPTAWLRRYDQEMAKGKLASALVTGMKGAQMGPPIFNFVPRPLLQLLTRVAMAGEDRNARAGTVPMRALAPTLHYDGRVVLEMGGTLEGFSALRAEVLLLGGSRSPAYLKVALDALESVLPHVQRVELAGLNHGASGNRNRGGQPERVAQELRRFFSRPKRVARVCAPH</sequence>
<dbReference type="SUPFAM" id="SSF53474">
    <property type="entry name" value="alpha/beta-Hydrolases"/>
    <property type="match status" value="1"/>
</dbReference>
<evidence type="ECO:0000256" key="1">
    <source>
        <dbReference type="SAM" id="MobiDB-lite"/>
    </source>
</evidence>
<dbReference type="PANTHER" id="PTHR43194">
    <property type="entry name" value="HYDROLASE ALPHA/BETA FOLD FAMILY"/>
    <property type="match status" value="1"/>
</dbReference>
<evidence type="ECO:0000313" key="4">
    <source>
        <dbReference type="Proteomes" id="UP000620075"/>
    </source>
</evidence>
<reference evidence="3 4" key="1">
    <citation type="submission" date="2020-10" db="EMBL/GenBank/DDBJ databases">
        <title>Ca. Dormibacterota MAGs.</title>
        <authorList>
            <person name="Montgomery K."/>
        </authorList>
    </citation>
    <scope>NUCLEOTIDE SEQUENCE [LARGE SCALE GENOMIC DNA]</scope>
    <source>
        <strain evidence="3">SC8811_S16_3</strain>
    </source>
</reference>
<dbReference type="EMBL" id="JAEKNQ010000054">
    <property type="protein sequence ID" value="MBJ7604232.1"/>
    <property type="molecule type" value="Genomic_DNA"/>
</dbReference>
<accession>A0A934KIR5</accession>
<dbReference type="Gene3D" id="3.40.50.1820">
    <property type="entry name" value="alpha/beta hydrolase"/>
    <property type="match status" value="1"/>
</dbReference>
<dbReference type="InterPro" id="IPR000073">
    <property type="entry name" value="AB_hydrolase_1"/>
</dbReference>
<name>A0A934KIR5_9BACT</name>
<organism evidence="3 4">
    <name type="scientific">Candidatus Dormiibacter inghamiae</name>
    <dbReference type="NCBI Taxonomy" id="3127013"/>
    <lineage>
        <taxon>Bacteria</taxon>
        <taxon>Bacillati</taxon>
        <taxon>Candidatus Dormiibacterota</taxon>
        <taxon>Candidatus Dormibacteria</taxon>
        <taxon>Candidatus Dormibacterales</taxon>
        <taxon>Candidatus Dormibacteraceae</taxon>
        <taxon>Candidatus Dormiibacter</taxon>
    </lineage>
</organism>
<feature type="region of interest" description="Disordered" evidence="1">
    <location>
        <begin position="1"/>
        <end position="21"/>
    </location>
</feature>
<proteinExistence type="predicted"/>
<dbReference type="Pfam" id="PF12697">
    <property type="entry name" value="Abhydrolase_6"/>
    <property type="match status" value="1"/>
</dbReference>
<protein>
    <submittedName>
        <fullName evidence="3">Alpha/beta hydrolase</fullName>
    </submittedName>
</protein>
<keyword evidence="3" id="KW-0378">Hydrolase</keyword>
<evidence type="ECO:0000313" key="3">
    <source>
        <dbReference type="EMBL" id="MBJ7604232.1"/>
    </source>
</evidence>
<dbReference type="PANTHER" id="PTHR43194:SF2">
    <property type="entry name" value="PEROXISOMAL MEMBRANE PROTEIN LPX1"/>
    <property type="match status" value="1"/>
</dbReference>
<dbReference type="InterPro" id="IPR029058">
    <property type="entry name" value="AB_hydrolase_fold"/>
</dbReference>
<comment type="caution">
    <text evidence="3">The sequence shown here is derived from an EMBL/GenBank/DDBJ whole genome shotgun (WGS) entry which is preliminary data.</text>
</comment>
<dbReference type="AlphaFoldDB" id="A0A934KIR5"/>
<feature type="domain" description="AB hydrolase-1" evidence="2">
    <location>
        <begin position="43"/>
        <end position="292"/>
    </location>
</feature>
<feature type="compositionally biased region" description="Polar residues" evidence="1">
    <location>
        <begin position="1"/>
        <end position="12"/>
    </location>
</feature>
<dbReference type="InterPro" id="IPR050228">
    <property type="entry name" value="Carboxylesterase_BioH"/>
</dbReference>
<dbReference type="RefSeq" id="WP_338181519.1">
    <property type="nucleotide sequence ID" value="NZ_JAEKNQ010000054.1"/>
</dbReference>
<gene>
    <name evidence="3" type="ORF">JF888_13745</name>
</gene>
<evidence type="ECO:0000259" key="2">
    <source>
        <dbReference type="Pfam" id="PF12697"/>
    </source>
</evidence>
<dbReference type="Proteomes" id="UP000620075">
    <property type="component" value="Unassembled WGS sequence"/>
</dbReference>
<dbReference type="GO" id="GO:0016787">
    <property type="term" value="F:hydrolase activity"/>
    <property type="evidence" value="ECO:0007669"/>
    <property type="project" value="UniProtKB-KW"/>
</dbReference>